<organism evidence="5 6">
    <name type="scientific">Tanacetum coccineum</name>
    <dbReference type="NCBI Taxonomy" id="301880"/>
    <lineage>
        <taxon>Eukaryota</taxon>
        <taxon>Viridiplantae</taxon>
        <taxon>Streptophyta</taxon>
        <taxon>Embryophyta</taxon>
        <taxon>Tracheophyta</taxon>
        <taxon>Spermatophyta</taxon>
        <taxon>Magnoliopsida</taxon>
        <taxon>eudicotyledons</taxon>
        <taxon>Gunneridae</taxon>
        <taxon>Pentapetalae</taxon>
        <taxon>asterids</taxon>
        <taxon>campanulids</taxon>
        <taxon>Asterales</taxon>
        <taxon>Asteraceae</taxon>
        <taxon>Asteroideae</taxon>
        <taxon>Anthemideae</taxon>
        <taxon>Anthemidinae</taxon>
        <taxon>Tanacetum</taxon>
    </lineage>
</organism>
<dbReference type="InterPro" id="IPR001878">
    <property type="entry name" value="Znf_CCHC"/>
</dbReference>
<feature type="region of interest" description="Disordered" evidence="3">
    <location>
        <begin position="860"/>
        <end position="903"/>
    </location>
</feature>
<comment type="caution">
    <text evidence="5">The sequence shown here is derived from an EMBL/GenBank/DDBJ whole genome shotgun (WGS) entry which is preliminary data.</text>
</comment>
<evidence type="ECO:0000256" key="1">
    <source>
        <dbReference type="PROSITE-ProRule" id="PRU00047"/>
    </source>
</evidence>
<proteinExistence type="predicted"/>
<reference evidence="5" key="2">
    <citation type="submission" date="2022-01" db="EMBL/GenBank/DDBJ databases">
        <authorList>
            <person name="Yamashiro T."/>
            <person name="Shiraishi A."/>
            <person name="Satake H."/>
            <person name="Nakayama K."/>
        </authorList>
    </citation>
    <scope>NUCLEOTIDE SEQUENCE</scope>
</reference>
<reference evidence="5" key="1">
    <citation type="journal article" date="2022" name="Int. J. Mol. Sci.">
        <title>Draft Genome of Tanacetum Coccineum: Genomic Comparison of Closely Related Tanacetum-Family Plants.</title>
        <authorList>
            <person name="Yamashiro T."/>
            <person name="Shiraishi A."/>
            <person name="Nakayama K."/>
            <person name="Satake H."/>
        </authorList>
    </citation>
    <scope>NUCLEOTIDE SEQUENCE</scope>
</reference>
<feature type="compositionally biased region" description="Polar residues" evidence="3">
    <location>
        <begin position="860"/>
        <end position="870"/>
    </location>
</feature>
<feature type="compositionally biased region" description="Polar residues" evidence="3">
    <location>
        <begin position="280"/>
        <end position="289"/>
    </location>
</feature>
<name>A0ABQ4WEA0_9ASTR</name>
<protein>
    <submittedName>
        <fullName evidence="5">Retrovirus-related pol polyprotein from transposon TNT 1-94</fullName>
    </submittedName>
</protein>
<dbReference type="SUPFAM" id="SSF57756">
    <property type="entry name" value="Retrovirus zinc finger-like domains"/>
    <property type="match status" value="1"/>
</dbReference>
<gene>
    <name evidence="5" type="ORF">Tco_0624524</name>
</gene>
<keyword evidence="1" id="KW-0863">Zinc-finger</keyword>
<dbReference type="Proteomes" id="UP001151760">
    <property type="component" value="Unassembled WGS sequence"/>
</dbReference>
<dbReference type="SMART" id="SM00343">
    <property type="entry name" value="ZnF_C2HC"/>
    <property type="match status" value="1"/>
</dbReference>
<keyword evidence="1" id="KW-0862">Zinc</keyword>
<dbReference type="Gene3D" id="4.10.60.10">
    <property type="entry name" value="Zinc finger, CCHC-type"/>
    <property type="match status" value="1"/>
</dbReference>
<feature type="compositionally biased region" description="Polar residues" evidence="3">
    <location>
        <begin position="890"/>
        <end position="903"/>
    </location>
</feature>
<keyword evidence="6" id="KW-1185">Reference proteome</keyword>
<feature type="coiled-coil region" evidence="2">
    <location>
        <begin position="227"/>
        <end position="254"/>
    </location>
</feature>
<feature type="compositionally biased region" description="Low complexity" evidence="3">
    <location>
        <begin position="347"/>
        <end position="359"/>
    </location>
</feature>
<evidence type="ECO:0000256" key="2">
    <source>
        <dbReference type="SAM" id="Coils"/>
    </source>
</evidence>
<sequence length="919" mass="105121">MTTPIATSTTDSQMHNNIMAAGSRDRPPMLATGRYAQWRSRFLRYIDTRPNGDALRKCILTGHYTPTMVTTPAIPAIEDSPEIPAQTSVETVMNMTPENKAHYESEKEAIHLILTGIGDEIYSTVDACQTAQEMWEAIERLQQGESLNIQDVKTNLFWEFGQFTSHDGETIESYYTRFYKMMNEMIRNNLTVATMQVNVQFLQQLQPEWSRFVTIVKQQHKLDEVSYHKLFDILKQYQKEVNELRAERMAKNANPLALVATAQTIQDPYYQTPKHHKSYAPTSKASLPTRSHAATRYKGKEIAKPITPPSESASEEDSDPEQAQKDKDMQKNLALIAKYFKKLYKPTNNNLRTSSNTRNKNVDTTPRYKNDNQTGQFGNQRAINVVGARETVGGPVVQQSGIQCFNCKEFGHYAKECRKPKRVRDSTYHKEKMLLCKQAEKGVQLQAEQSDWLADTDEEIDEQELEAHYSYMAKIQEVPNADSGTDAEPLEQAFNDRTVDYDKLEHKLNEALGLLAQKEIDIKEGLKVKAYEISVVKEKHDELVKQSLLTKSHYEGLVKEKTKVITDLKLKEEKDIDKMISMENQIKFLNEIVYKRSQSIQTIHMLDIQIDPTFNGNTTFANPRVAEQKGSKCDTYVLYAIHITIYPCKQTRPDREETQTLKKESIKIGIKDLFSETFDDYTKLNRECDCLAQKLSEQTEFVSKEIYTELLQSFAKLEKHSISLEIALQECQEQLKNDTVCKEKASNVFRKEREQYFEIQDLKAQLQDKNIAISELKKLIEKCKGKSVDTKFDKPSVVRQPNAQRIPKPSVLGKPAPFSDSLERKYFARKAVVLKLMRVAHKTNGYRPTPRLDEIKEMSKTSVANDTSGLVPQRQKASDYDNPDPAPELQNVSPSADTTVPSQTRVGSSFSVLCMMNFQ</sequence>
<keyword evidence="1" id="KW-0479">Metal-binding</keyword>
<feature type="domain" description="CCHC-type" evidence="4">
    <location>
        <begin position="404"/>
        <end position="419"/>
    </location>
</feature>
<feature type="region of interest" description="Disordered" evidence="3">
    <location>
        <begin position="347"/>
        <end position="375"/>
    </location>
</feature>
<dbReference type="EMBL" id="BQNB010008566">
    <property type="protein sequence ID" value="GJS51162.1"/>
    <property type="molecule type" value="Genomic_DNA"/>
</dbReference>
<dbReference type="Pfam" id="PF14223">
    <property type="entry name" value="Retrotran_gag_2"/>
    <property type="match status" value="1"/>
</dbReference>
<keyword evidence="2" id="KW-0175">Coiled coil</keyword>
<evidence type="ECO:0000259" key="4">
    <source>
        <dbReference type="PROSITE" id="PS50158"/>
    </source>
</evidence>
<evidence type="ECO:0000313" key="6">
    <source>
        <dbReference type="Proteomes" id="UP001151760"/>
    </source>
</evidence>
<dbReference type="PROSITE" id="PS50158">
    <property type="entry name" value="ZF_CCHC"/>
    <property type="match status" value="1"/>
</dbReference>
<dbReference type="InterPro" id="IPR036875">
    <property type="entry name" value="Znf_CCHC_sf"/>
</dbReference>
<feature type="region of interest" description="Disordered" evidence="3">
    <location>
        <begin position="271"/>
        <end position="327"/>
    </location>
</feature>
<accession>A0ABQ4WEA0</accession>
<dbReference type="Pfam" id="PF00098">
    <property type="entry name" value="zf-CCHC"/>
    <property type="match status" value="1"/>
</dbReference>
<evidence type="ECO:0000313" key="5">
    <source>
        <dbReference type="EMBL" id="GJS51162.1"/>
    </source>
</evidence>
<evidence type="ECO:0000256" key="3">
    <source>
        <dbReference type="SAM" id="MobiDB-lite"/>
    </source>
</evidence>